<dbReference type="EMBL" id="CP070506">
    <property type="protein sequence ID" value="QSB39164.1"/>
    <property type="molecule type" value="Genomic_DNA"/>
</dbReference>
<feature type="domain" description="Pili assembly chaperone N-terminal" evidence="2">
    <location>
        <begin position="1"/>
        <end position="43"/>
    </location>
</feature>
<dbReference type="Pfam" id="PF00345">
    <property type="entry name" value="PapD_N"/>
    <property type="match status" value="1"/>
</dbReference>
<name>A0ABX7JVU6_9PSED</name>
<evidence type="ECO:0000313" key="3">
    <source>
        <dbReference type="EMBL" id="QSB39164.1"/>
    </source>
</evidence>
<protein>
    <submittedName>
        <fullName evidence="3">Fimbria/pilus periplasmic chaperone</fullName>
    </submittedName>
</protein>
<feature type="region of interest" description="Disordered" evidence="1">
    <location>
        <begin position="50"/>
        <end position="70"/>
    </location>
</feature>
<dbReference type="InterPro" id="IPR013783">
    <property type="entry name" value="Ig-like_fold"/>
</dbReference>
<evidence type="ECO:0000259" key="2">
    <source>
        <dbReference type="Pfam" id="PF00345"/>
    </source>
</evidence>
<sequence>MPEDRESVFYLNVQKVSHDQKNRDNPSTVAATERIELFYRPRASLAKPWMPERTALATGRGSGRASTAGH</sequence>
<dbReference type="InterPro" id="IPR016147">
    <property type="entry name" value="Pili_assmbl_chaperone_N"/>
</dbReference>
<keyword evidence="4" id="KW-1185">Reference proteome</keyword>
<evidence type="ECO:0000313" key="4">
    <source>
        <dbReference type="Proteomes" id="UP000663249"/>
    </source>
</evidence>
<dbReference type="PRINTS" id="PR00969">
    <property type="entry name" value="CHAPERONPILI"/>
</dbReference>
<dbReference type="Gene3D" id="2.60.40.10">
    <property type="entry name" value="Immunoglobulins"/>
    <property type="match status" value="1"/>
</dbReference>
<organism evidence="3 4">
    <name type="scientific">Pseudomonas hygromyciniae</name>
    <dbReference type="NCBI Taxonomy" id="2812000"/>
    <lineage>
        <taxon>Bacteria</taxon>
        <taxon>Pseudomonadati</taxon>
        <taxon>Pseudomonadota</taxon>
        <taxon>Gammaproteobacteria</taxon>
        <taxon>Pseudomonadales</taxon>
        <taxon>Pseudomonadaceae</taxon>
        <taxon>Pseudomonas</taxon>
    </lineage>
</organism>
<dbReference type="InterPro" id="IPR008962">
    <property type="entry name" value="PapD-like_sf"/>
</dbReference>
<dbReference type="Proteomes" id="UP000663249">
    <property type="component" value="Chromosome"/>
</dbReference>
<dbReference type="SUPFAM" id="SSF49354">
    <property type="entry name" value="PapD-like"/>
    <property type="match status" value="1"/>
</dbReference>
<accession>A0ABX7JVU6</accession>
<dbReference type="InterPro" id="IPR001829">
    <property type="entry name" value="Pili_assmbl_chaperone_bac"/>
</dbReference>
<proteinExistence type="predicted"/>
<reference evidence="3 4" key="1">
    <citation type="submission" date="2021-02" db="EMBL/GenBank/DDBJ databases">
        <title>Genomic and phenotypic characterization of Pseudomonas hygromyciniae, a novel bacterial species discovered from a commercially purchased antibiotic vial.</title>
        <authorList>
            <person name="Turner T.L."/>
            <person name="Mitra S.D."/>
            <person name="Kochan T.J."/>
            <person name="Pincus N.B."/>
            <person name="Lebrun-Corbin M."/>
            <person name="Cheung B."/>
            <person name="Gatesy S.W."/>
            <person name="Afzal T."/>
            <person name="Ozer E.A."/>
            <person name="Hauser A.R."/>
        </authorList>
    </citation>
    <scope>NUCLEOTIDE SEQUENCE [LARGE SCALE GENOMIC DNA]</scope>
    <source>
        <strain evidence="3 4">SDM007</strain>
    </source>
</reference>
<evidence type="ECO:0000256" key="1">
    <source>
        <dbReference type="SAM" id="MobiDB-lite"/>
    </source>
</evidence>
<gene>
    <name evidence="3" type="ORF">JTY93_23560</name>
</gene>